<dbReference type="Gene3D" id="3.40.50.2300">
    <property type="match status" value="1"/>
</dbReference>
<dbReference type="OrthoDB" id="7631574at2"/>
<feature type="domain" description="Response regulatory" evidence="2">
    <location>
        <begin position="8"/>
        <end position="135"/>
    </location>
</feature>
<dbReference type="SUPFAM" id="SSF52172">
    <property type="entry name" value="CheY-like"/>
    <property type="match status" value="1"/>
</dbReference>
<dbReference type="PROSITE" id="PS50110">
    <property type="entry name" value="RESPONSE_REGULATORY"/>
    <property type="match status" value="1"/>
</dbReference>
<keyword evidence="1" id="KW-0597">Phosphoprotein</keyword>
<evidence type="ECO:0000259" key="2">
    <source>
        <dbReference type="PROSITE" id="PS50110"/>
    </source>
</evidence>
<dbReference type="InterPro" id="IPR001789">
    <property type="entry name" value="Sig_transdc_resp-reg_receiver"/>
</dbReference>
<name>A0A1I5ZB16_HYMAR</name>
<dbReference type="InterPro" id="IPR052893">
    <property type="entry name" value="TCS_response_regulator"/>
</dbReference>
<dbReference type="Proteomes" id="UP000199029">
    <property type="component" value="Unassembled WGS sequence"/>
</dbReference>
<dbReference type="AlphaFoldDB" id="A0A1I5ZB16"/>
<gene>
    <name evidence="3" type="ORF">SAMN04515668_2893</name>
</gene>
<dbReference type="GO" id="GO:0000160">
    <property type="term" value="P:phosphorelay signal transduction system"/>
    <property type="evidence" value="ECO:0007669"/>
    <property type="project" value="InterPro"/>
</dbReference>
<evidence type="ECO:0000313" key="4">
    <source>
        <dbReference type="Proteomes" id="UP000199029"/>
    </source>
</evidence>
<feature type="modified residue" description="4-aspartylphosphate" evidence="1">
    <location>
        <position position="68"/>
    </location>
</feature>
<dbReference type="STRING" id="1227077.SAMN04515668_2893"/>
<dbReference type="Pfam" id="PF00072">
    <property type="entry name" value="Response_reg"/>
    <property type="match status" value="1"/>
</dbReference>
<dbReference type="InterPro" id="IPR011006">
    <property type="entry name" value="CheY-like_superfamily"/>
</dbReference>
<evidence type="ECO:0000313" key="3">
    <source>
        <dbReference type="EMBL" id="SFQ53642.1"/>
    </source>
</evidence>
<accession>A0A1I5ZB16</accession>
<reference evidence="4" key="1">
    <citation type="submission" date="2016-10" db="EMBL/GenBank/DDBJ databases">
        <authorList>
            <person name="Varghese N."/>
            <person name="Submissions S."/>
        </authorList>
    </citation>
    <scope>NUCLEOTIDE SEQUENCE [LARGE SCALE GENOMIC DNA]</scope>
    <source>
        <strain evidence="4">OR362-8,ATCC BAA-1266,JCM 13504</strain>
    </source>
</reference>
<organism evidence="3 4">
    <name type="scientific">Hymenobacter arizonensis</name>
    <name type="common">Siccationidurans arizonensis</name>
    <dbReference type="NCBI Taxonomy" id="1227077"/>
    <lineage>
        <taxon>Bacteria</taxon>
        <taxon>Pseudomonadati</taxon>
        <taxon>Bacteroidota</taxon>
        <taxon>Cytophagia</taxon>
        <taxon>Cytophagales</taxon>
        <taxon>Hymenobacteraceae</taxon>
        <taxon>Hymenobacter</taxon>
    </lineage>
</organism>
<protein>
    <submittedName>
        <fullName evidence="3">Response regulator receiver domain-containing protein</fullName>
    </submittedName>
</protein>
<proteinExistence type="predicted"/>
<dbReference type="SMART" id="SM00448">
    <property type="entry name" value="REC"/>
    <property type="match status" value="1"/>
</dbReference>
<evidence type="ECO:0000256" key="1">
    <source>
        <dbReference type="PROSITE-ProRule" id="PRU00169"/>
    </source>
</evidence>
<dbReference type="EMBL" id="FOXS01000003">
    <property type="protein sequence ID" value="SFQ53642.1"/>
    <property type="molecule type" value="Genomic_DNA"/>
</dbReference>
<dbReference type="CDD" id="cd17557">
    <property type="entry name" value="REC_Rcp-like"/>
    <property type="match status" value="1"/>
</dbReference>
<dbReference type="PANTHER" id="PTHR44520">
    <property type="entry name" value="RESPONSE REGULATOR RCP1-RELATED"/>
    <property type="match status" value="1"/>
</dbReference>
<sequence length="152" mass="17046">MNSFILKPILVVEDSTEDFTALGRVFRKYALRNPVLRCEDGDQALEYLQGYGNAVGWPQTLPAIVLLDLNLPGTDGRTVLDTLKQDARLHSIPVIIFSTSSSERDVEDCYRLGANSYLTKPISYAALEEKIRLIIQYWLEASELPLANRLAS</sequence>
<keyword evidence="4" id="KW-1185">Reference proteome</keyword>
<dbReference type="RefSeq" id="WP_092674584.1">
    <property type="nucleotide sequence ID" value="NZ_FOXS01000003.1"/>
</dbReference>
<dbReference type="PANTHER" id="PTHR44520:SF2">
    <property type="entry name" value="RESPONSE REGULATOR RCP1"/>
    <property type="match status" value="1"/>
</dbReference>